<dbReference type="PROSITE" id="PS51257">
    <property type="entry name" value="PROKAR_LIPOPROTEIN"/>
    <property type="match status" value="1"/>
</dbReference>
<evidence type="ECO:0000313" key="5">
    <source>
        <dbReference type="Proteomes" id="UP001597368"/>
    </source>
</evidence>
<dbReference type="RefSeq" id="WP_379570631.1">
    <property type="nucleotide sequence ID" value="NZ_JBHUFV010000015.1"/>
</dbReference>
<keyword evidence="2" id="KW-0812">Transmembrane</keyword>
<keyword evidence="2" id="KW-0472">Membrane</keyword>
<reference evidence="5" key="1">
    <citation type="journal article" date="2019" name="Int. J. Syst. Evol. Microbiol.">
        <title>The Global Catalogue of Microorganisms (GCM) 10K type strain sequencing project: providing services to taxonomists for standard genome sequencing and annotation.</title>
        <authorList>
            <consortium name="The Broad Institute Genomics Platform"/>
            <consortium name="The Broad Institute Genome Sequencing Center for Infectious Disease"/>
            <person name="Wu L."/>
            <person name="Ma J."/>
        </authorList>
    </citation>
    <scope>NUCLEOTIDE SEQUENCE [LARGE SCALE GENOMIC DNA]</scope>
    <source>
        <strain evidence="5">ICMP 6774ER</strain>
    </source>
</reference>
<keyword evidence="2" id="KW-1133">Transmembrane helix</keyword>
<evidence type="ECO:0000313" key="4">
    <source>
        <dbReference type="EMBL" id="MFD1931365.1"/>
    </source>
</evidence>
<feature type="signal peptide" evidence="3">
    <location>
        <begin position="1"/>
        <end position="34"/>
    </location>
</feature>
<keyword evidence="3" id="KW-0732">Signal</keyword>
<organism evidence="4 5">
    <name type="scientific">Nonomuraea mangrovi</name>
    <dbReference type="NCBI Taxonomy" id="2316207"/>
    <lineage>
        <taxon>Bacteria</taxon>
        <taxon>Bacillati</taxon>
        <taxon>Actinomycetota</taxon>
        <taxon>Actinomycetes</taxon>
        <taxon>Streptosporangiales</taxon>
        <taxon>Streptosporangiaceae</taxon>
        <taxon>Nonomuraea</taxon>
    </lineage>
</organism>
<feature type="region of interest" description="Disordered" evidence="1">
    <location>
        <begin position="35"/>
        <end position="54"/>
    </location>
</feature>
<evidence type="ECO:0000256" key="2">
    <source>
        <dbReference type="SAM" id="Phobius"/>
    </source>
</evidence>
<feature type="transmembrane region" description="Helical" evidence="2">
    <location>
        <begin position="210"/>
        <end position="229"/>
    </location>
</feature>
<sequence length="234" mass="23148">MKTAKWGAAVLTVRRFAYAGAFLLLGVAGCSASADTATPSGTATTTATSTATATATATTTRQNIDVRLNPDRVTAGDTSTVWILANCPVPNDGPEHSGTATSKAFLASVTLDPVPPPTPTATPSGTATPAPVPWVRGDAQISGTVKRGSYPVNVKCDGTNDTGKATLRVVAAGPTAEPTSTKTVVPTKAPGAGGGGTFAKDAADESGIPLGPAGVLLGLALAGGVGLALRRRRG</sequence>
<accession>A0ABW4SQY7</accession>
<feature type="chain" id="PRO_5046676142" description="Gram-positive cocci surface proteins LPxTG domain-containing protein" evidence="3">
    <location>
        <begin position="35"/>
        <end position="234"/>
    </location>
</feature>
<name>A0ABW4SQY7_9ACTN</name>
<protein>
    <recommendedName>
        <fullName evidence="6">Gram-positive cocci surface proteins LPxTG domain-containing protein</fullName>
    </recommendedName>
</protein>
<keyword evidence="5" id="KW-1185">Reference proteome</keyword>
<proteinExistence type="predicted"/>
<dbReference type="Proteomes" id="UP001597368">
    <property type="component" value="Unassembled WGS sequence"/>
</dbReference>
<evidence type="ECO:0000256" key="3">
    <source>
        <dbReference type="SAM" id="SignalP"/>
    </source>
</evidence>
<comment type="caution">
    <text evidence="4">The sequence shown here is derived from an EMBL/GenBank/DDBJ whole genome shotgun (WGS) entry which is preliminary data.</text>
</comment>
<dbReference type="EMBL" id="JBHUFV010000015">
    <property type="protein sequence ID" value="MFD1931365.1"/>
    <property type="molecule type" value="Genomic_DNA"/>
</dbReference>
<evidence type="ECO:0008006" key="6">
    <source>
        <dbReference type="Google" id="ProtNLM"/>
    </source>
</evidence>
<evidence type="ECO:0000256" key="1">
    <source>
        <dbReference type="SAM" id="MobiDB-lite"/>
    </source>
</evidence>
<gene>
    <name evidence="4" type="ORF">ACFSKW_07755</name>
</gene>